<dbReference type="STRING" id="537007.BLAHAN_05451"/>
<keyword evidence="2" id="KW-1185">Reference proteome</keyword>
<dbReference type="KEGG" id="bhan:CGC63_09460"/>
<protein>
    <submittedName>
        <fullName evidence="1">Uncharacterized protein</fullName>
    </submittedName>
</protein>
<dbReference type="AlphaFoldDB" id="C9L7T1"/>
<dbReference type="RefSeq" id="WP_003020603.1">
    <property type="nucleotide sequence ID" value="NZ_CP022413.2"/>
</dbReference>
<dbReference type="EMBL" id="ABYU02000016">
    <property type="protein sequence ID" value="EEX21826.1"/>
    <property type="molecule type" value="Genomic_DNA"/>
</dbReference>
<accession>C9L7T1</accession>
<comment type="caution">
    <text evidence="1">The sequence shown here is derived from an EMBL/GenBank/DDBJ whole genome shotgun (WGS) entry which is preliminary data.</text>
</comment>
<evidence type="ECO:0000313" key="2">
    <source>
        <dbReference type="Proteomes" id="UP000003755"/>
    </source>
</evidence>
<organism evidence="1 2">
    <name type="scientific">Blautia hansenii DSM 20583</name>
    <dbReference type="NCBI Taxonomy" id="537007"/>
    <lineage>
        <taxon>Bacteria</taxon>
        <taxon>Bacillati</taxon>
        <taxon>Bacillota</taxon>
        <taxon>Clostridia</taxon>
        <taxon>Lachnospirales</taxon>
        <taxon>Lachnospiraceae</taxon>
        <taxon>Blautia</taxon>
    </lineage>
</organism>
<sequence>MRWKCPVCGKEFENFGFKEFSQCPKTTLFGNFKKKTVDGEFQIVNRLINKPVCSEECKKRNEDKYFVEEYKGNKIYCVYGVYLPYLECGDWYNSIEDIKEKIDNARMKE</sequence>
<proteinExistence type="predicted"/>
<name>C9L7T1_BLAHA</name>
<gene>
    <name evidence="1" type="ORF">BLAHAN_05451</name>
</gene>
<dbReference type="Proteomes" id="UP000003755">
    <property type="component" value="Unassembled WGS sequence"/>
</dbReference>
<evidence type="ECO:0000313" key="1">
    <source>
        <dbReference type="EMBL" id="EEX21826.1"/>
    </source>
</evidence>
<reference evidence="1" key="1">
    <citation type="submission" date="2009-09" db="EMBL/GenBank/DDBJ databases">
        <authorList>
            <person name="Weinstock G."/>
            <person name="Sodergren E."/>
            <person name="Clifton S."/>
            <person name="Fulton L."/>
            <person name="Fulton B."/>
            <person name="Courtney L."/>
            <person name="Fronick C."/>
            <person name="Harrison M."/>
            <person name="Strong C."/>
            <person name="Farmer C."/>
            <person name="Delahaunty K."/>
            <person name="Markovic C."/>
            <person name="Hall O."/>
            <person name="Minx P."/>
            <person name="Tomlinson C."/>
            <person name="Mitreva M."/>
            <person name="Nelson J."/>
            <person name="Hou S."/>
            <person name="Wollam A."/>
            <person name="Pepin K.H."/>
            <person name="Johnson M."/>
            <person name="Bhonagiri V."/>
            <person name="Nash W.E."/>
            <person name="Warren W."/>
            <person name="Chinwalla A."/>
            <person name="Mardis E.R."/>
            <person name="Wilson R.K."/>
        </authorList>
    </citation>
    <scope>NUCLEOTIDE SEQUENCE [LARGE SCALE GENOMIC DNA]</scope>
    <source>
        <strain evidence="1">DSM 20583</strain>
    </source>
</reference>
<dbReference type="HOGENOM" id="CLU_2178713_0_0_9"/>